<dbReference type="PROSITE" id="PS50943">
    <property type="entry name" value="HTH_CROC1"/>
    <property type="match status" value="1"/>
</dbReference>
<feature type="domain" description="HTH cro/C1-type" evidence="5">
    <location>
        <begin position="46"/>
        <end position="84"/>
    </location>
</feature>
<dbReference type="Pfam" id="PF01381">
    <property type="entry name" value="HTH_3"/>
    <property type="match status" value="1"/>
</dbReference>
<proteinExistence type="predicted"/>
<keyword evidence="3" id="KW-0804">Transcription</keyword>
<dbReference type="GO" id="GO:0003677">
    <property type="term" value="F:DNA binding"/>
    <property type="evidence" value="ECO:0007669"/>
    <property type="project" value="UniProtKB-KW"/>
</dbReference>
<protein>
    <recommendedName>
        <fullName evidence="5">HTH cro/C1-type domain-containing protein</fullName>
    </recommendedName>
</protein>
<gene>
    <name evidence="6" type="ORF">C1H69_14795</name>
</gene>
<keyword evidence="1" id="KW-0805">Transcription regulation</keyword>
<evidence type="ECO:0000256" key="2">
    <source>
        <dbReference type="ARBA" id="ARBA00023125"/>
    </source>
</evidence>
<feature type="compositionally biased region" description="Basic and acidic residues" evidence="4">
    <location>
        <begin position="101"/>
        <end position="114"/>
    </location>
</feature>
<dbReference type="CDD" id="cd00093">
    <property type="entry name" value="HTH_XRE"/>
    <property type="match status" value="1"/>
</dbReference>
<organism evidence="6 7">
    <name type="scientific">Billgrantia endophytica</name>
    <dbReference type="NCBI Taxonomy" id="2033802"/>
    <lineage>
        <taxon>Bacteria</taxon>
        <taxon>Pseudomonadati</taxon>
        <taxon>Pseudomonadota</taxon>
        <taxon>Gammaproteobacteria</taxon>
        <taxon>Oceanospirillales</taxon>
        <taxon>Halomonadaceae</taxon>
        <taxon>Billgrantia</taxon>
    </lineage>
</organism>
<dbReference type="PANTHER" id="PTHR40661:SF3">
    <property type="entry name" value="FELS-1 PROPHAGE TRANSCRIPTIONAL REGULATOR"/>
    <property type="match status" value="1"/>
</dbReference>
<dbReference type="InterPro" id="IPR001387">
    <property type="entry name" value="Cro/C1-type_HTH"/>
</dbReference>
<evidence type="ECO:0000259" key="5">
    <source>
        <dbReference type="PROSITE" id="PS50943"/>
    </source>
</evidence>
<evidence type="ECO:0000256" key="4">
    <source>
        <dbReference type="SAM" id="MobiDB-lite"/>
    </source>
</evidence>
<keyword evidence="2" id="KW-0238">DNA-binding</keyword>
<keyword evidence="7" id="KW-1185">Reference proteome</keyword>
<dbReference type="OrthoDB" id="5959816at2"/>
<evidence type="ECO:0000313" key="6">
    <source>
        <dbReference type="EMBL" id="PMR74112.1"/>
    </source>
</evidence>
<sequence length="212" mass="22886">MSMVGSSMTGQGLENAKTGVEEWSIDAFSGRLRRAMVDRTPYSIQKQTGIAQSLVSKYLKGQSTPGVDKLVLLANTLGVSVAWLAAGVGPVDETPPGLRPVGKEPGRKEGTRRCPVADRWRTAASRGASRPAEALTPEFYAVLAAPLIHHTSAAEERKAVMRLTLEILEAITGNDRDILNRMTEEDLEHLVRIAARLSVITAEIEEGGGKER</sequence>
<accession>A0A2N7U111</accession>
<dbReference type="EMBL" id="PNRF01000029">
    <property type="protein sequence ID" value="PMR74112.1"/>
    <property type="molecule type" value="Genomic_DNA"/>
</dbReference>
<evidence type="ECO:0000256" key="1">
    <source>
        <dbReference type="ARBA" id="ARBA00023015"/>
    </source>
</evidence>
<evidence type="ECO:0000313" key="7">
    <source>
        <dbReference type="Proteomes" id="UP000235803"/>
    </source>
</evidence>
<evidence type="ECO:0000256" key="3">
    <source>
        <dbReference type="ARBA" id="ARBA00023163"/>
    </source>
</evidence>
<dbReference type="Proteomes" id="UP000235803">
    <property type="component" value="Unassembled WGS sequence"/>
</dbReference>
<dbReference type="PANTHER" id="PTHR40661">
    <property type="match status" value="1"/>
</dbReference>
<dbReference type="SUPFAM" id="SSF47413">
    <property type="entry name" value="lambda repressor-like DNA-binding domains"/>
    <property type="match status" value="1"/>
</dbReference>
<dbReference type="AlphaFoldDB" id="A0A2N7U111"/>
<feature type="region of interest" description="Disordered" evidence="4">
    <location>
        <begin position="94"/>
        <end position="114"/>
    </location>
</feature>
<comment type="caution">
    <text evidence="6">The sequence shown here is derived from an EMBL/GenBank/DDBJ whole genome shotgun (WGS) entry which is preliminary data.</text>
</comment>
<dbReference type="Gene3D" id="1.10.260.40">
    <property type="entry name" value="lambda repressor-like DNA-binding domains"/>
    <property type="match status" value="1"/>
</dbReference>
<dbReference type="InterPro" id="IPR010982">
    <property type="entry name" value="Lambda_DNA-bd_dom_sf"/>
</dbReference>
<dbReference type="SMART" id="SM00530">
    <property type="entry name" value="HTH_XRE"/>
    <property type="match status" value="1"/>
</dbReference>
<reference evidence="6 7" key="1">
    <citation type="submission" date="2018-01" db="EMBL/GenBank/DDBJ databases">
        <title>Halomonas endophytica sp. nov., isolated from storage liquid in the stems of Populus euphratica.</title>
        <authorList>
            <person name="Chen C."/>
        </authorList>
    </citation>
    <scope>NUCLEOTIDE SEQUENCE [LARGE SCALE GENOMIC DNA]</scope>
    <source>
        <strain evidence="6 7">MC28</strain>
    </source>
</reference>
<name>A0A2N7U111_9GAMM</name>